<comment type="caution">
    <text evidence="2">The sequence shown here is derived from an EMBL/GenBank/DDBJ whole genome shotgun (WGS) entry which is preliminary data.</text>
</comment>
<proteinExistence type="predicted"/>
<dbReference type="Proteomes" id="UP001596957">
    <property type="component" value="Unassembled WGS sequence"/>
</dbReference>
<sequence>MPRPLPLRGLAREALRGCTREAVRGVAREALWGVVREAFRGLARDGAPRWRRTAGVFTSVTALAATCLMPGPALAVPRLASCALTRTDAHHSEGVDTWNSSYVRPNHPLDAVLVFLSFPDSAPRTTPAELTSDYFPATSQFFERASYGKFTVRPHPQRDWIRMPHTSTSYAIQRDWNAEHRAAYLRDALTAADKQVDFSRYDIVYFVADPDAPGVDSDATKVVNLDTPLRADGKDIRRVVTVFEKHPPDRLVLAHETGHVFDLPDLYHRPSDSKGDWDTYVGDWDLMGSQFGLAPDLFGWHKWKLGWLEPRQVACVRGAGTTRLTLEPLGAGPGEGGSGSGAAGAEASGAGASGSRARSYGSSGSYGAHGSSSGPGVSSGSGGSDGTSVRSYDSGVSDVAGGVRSYGSGAQAFGSGRGTKLAVVRTGPDSVLAFEARGPAGNDDSMCAQGILVYRVRSETESGGGPIEVLDAHPHSESCWEDSVYPALADAPVALGESYTVPGEQVRIEVEDRTASGAWTVKITTG</sequence>
<dbReference type="PANTHER" id="PTHR41775:SF1">
    <property type="entry name" value="PEPTIDASE M6-LIKE DOMAIN-CONTAINING PROTEIN"/>
    <property type="match status" value="1"/>
</dbReference>
<gene>
    <name evidence="2" type="ORF">ACFQZP_21350</name>
</gene>
<accession>A0ABW2VKK2</accession>
<feature type="compositionally biased region" description="Low complexity" evidence="1">
    <location>
        <begin position="343"/>
        <end position="376"/>
    </location>
</feature>
<name>A0ABW2VKK2_9ACTN</name>
<reference evidence="3" key="1">
    <citation type="journal article" date="2019" name="Int. J. Syst. Evol. Microbiol.">
        <title>The Global Catalogue of Microorganisms (GCM) 10K type strain sequencing project: providing services to taxonomists for standard genome sequencing and annotation.</title>
        <authorList>
            <consortium name="The Broad Institute Genomics Platform"/>
            <consortium name="The Broad Institute Genome Sequencing Center for Infectious Disease"/>
            <person name="Wu L."/>
            <person name="Ma J."/>
        </authorList>
    </citation>
    <scope>NUCLEOTIDE SEQUENCE [LARGE SCALE GENOMIC DNA]</scope>
    <source>
        <strain evidence="3">CGMCC 4.7198</strain>
    </source>
</reference>
<dbReference type="InterPro" id="IPR008757">
    <property type="entry name" value="Peptidase_M6-like_domain"/>
</dbReference>
<evidence type="ECO:0000256" key="1">
    <source>
        <dbReference type="SAM" id="MobiDB-lite"/>
    </source>
</evidence>
<dbReference type="NCBIfam" id="TIGR03296">
    <property type="entry name" value="M6dom_TIGR03296"/>
    <property type="match status" value="1"/>
</dbReference>
<dbReference type="RefSeq" id="WP_381263151.1">
    <property type="nucleotide sequence ID" value="NZ_JBHTBI010000073.1"/>
</dbReference>
<dbReference type="EMBL" id="JBHTEC010000001">
    <property type="protein sequence ID" value="MFD0284180.1"/>
    <property type="molecule type" value="Genomic_DNA"/>
</dbReference>
<protein>
    <submittedName>
        <fullName evidence="2">M6 family metalloprotease domain-containing protein</fullName>
    </submittedName>
</protein>
<dbReference type="PANTHER" id="PTHR41775">
    <property type="entry name" value="SECRETED PROTEIN-RELATED"/>
    <property type="match status" value="1"/>
</dbReference>
<keyword evidence="2" id="KW-0645">Protease</keyword>
<feature type="region of interest" description="Disordered" evidence="1">
    <location>
        <begin position="324"/>
        <end position="394"/>
    </location>
</feature>
<dbReference type="GO" id="GO:0008237">
    <property type="term" value="F:metallopeptidase activity"/>
    <property type="evidence" value="ECO:0007669"/>
    <property type="project" value="UniProtKB-KW"/>
</dbReference>
<feature type="compositionally biased region" description="Gly residues" evidence="1">
    <location>
        <begin position="331"/>
        <end position="342"/>
    </location>
</feature>
<evidence type="ECO:0000313" key="3">
    <source>
        <dbReference type="Proteomes" id="UP001596957"/>
    </source>
</evidence>
<keyword evidence="2" id="KW-0482">Metalloprotease</keyword>
<keyword evidence="2" id="KW-0378">Hydrolase</keyword>
<evidence type="ECO:0000313" key="2">
    <source>
        <dbReference type="EMBL" id="MFD0284180.1"/>
    </source>
</evidence>
<organism evidence="2 3">
    <name type="scientific">Streptomyces lutosisoli</name>
    <dbReference type="NCBI Taxonomy" id="2665721"/>
    <lineage>
        <taxon>Bacteria</taxon>
        <taxon>Bacillati</taxon>
        <taxon>Actinomycetota</taxon>
        <taxon>Actinomycetes</taxon>
        <taxon>Kitasatosporales</taxon>
        <taxon>Streptomycetaceae</taxon>
        <taxon>Streptomyces</taxon>
    </lineage>
</organism>
<keyword evidence="3" id="KW-1185">Reference proteome</keyword>